<dbReference type="STRING" id="62062.ENSHHUP00000054727"/>
<reference evidence="2" key="1">
    <citation type="submission" date="2018-06" db="EMBL/GenBank/DDBJ databases">
        <title>Genome assembly of Danube salmon.</title>
        <authorList>
            <person name="Macqueen D.J."/>
            <person name="Gundappa M.K."/>
        </authorList>
    </citation>
    <scope>NUCLEOTIDE SEQUENCE [LARGE SCALE GENOMIC DNA]</scope>
</reference>
<name>A0A4W5NUI3_9TELE</name>
<sequence length="116" mass="13635">MTPIFLLTPPDSCSTSLVFLCSDFFLTFLPRYWYYSCCLIGYLSVSQIINFREPVTLDFLDAELEDSKKEEIRREMIDGKSGQKKIKTLIKSVDERYIDEAMRTYTWTPVEGTDYR</sequence>
<reference evidence="1" key="3">
    <citation type="submission" date="2025-09" db="UniProtKB">
        <authorList>
            <consortium name="Ensembl"/>
        </authorList>
    </citation>
    <scope>IDENTIFICATION</scope>
</reference>
<dbReference type="GeneTree" id="ENSGT00940000156238"/>
<evidence type="ECO:0000313" key="1">
    <source>
        <dbReference type="Ensembl" id="ENSHHUP00000054727.1"/>
    </source>
</evidence>
<proteinExistence type="predicted"/>
<evidence type="ECO:0000313" key="2">
    <source>
        <dbReference type="Proteomes" id="UP000314982"/>
    </source>
</evidence>
<dbReference type="Gene3D" id="3.30.450.20">
    <property type="entry name" value="PAS domain"/>
    <property type="match status" value="1"/>
</dbReference>
<accession>A0A4W5NUI3</accession>
<keyword evidence="2" id="KW-1185">Reference proteome</keyword>
<dbReference type="Ensembl" id="ENSHHUT00000056622.1">
    <property type="protein sequence ID" value="ENSHHUP00000054727.1"/>
    <property type="gene ID" value="ENSHHUG00000032803.1"/>
</dbReference>
<protein>
    <submittedName>
        <fullName evidence="1">Uncharacterized protein</fullName>
    </submittedName>
</protein>
<dbReference type="Proteomes" id="UP000314982">
    <property type="component" value="Unassembled WGS sequence"/>
</dbReference>
<organism evidence="1 2">
    <name type="scientific">Hucho hucho</name>
    <name type="common">huchen</name>
    <dbReference type="NCBI Taxonomy" id="62062"/>
    <lineage>
        <taxon>Eukaryota</taxon>
        <taxon>Metazoa</taxon>
        <taxon>Chordata</taxon>
        <taxon>Craniata</taxon>
        <taxon>Vertebrata</taxon>
        <taxon>Euteleostomi</taxon>
        <taxon>Actinopterygii</taxon>
        <taxon>Neopterygii</taxon>
        <taxon>Teleostei</taxon>
        <taxon>Protacanthopterygii</taxon>
        <taxon>Salmoniformes</taxon>
        <taxon>Salmonidae</taxon>
        <taxon>Salmoninae</taxon>
        <taxon>Hucho</taxon>
    </lineage>
</organism>
<reference evidence="1" key="2">
    <citation type="submission" date="2025-08" db="UniProtKB">
        <authorList>
            <consortium name="Ensembl"/>
        </authorList>
    </citation>
    <scope>IDENTIFICATION</scope>
</reference>
<dbReference type="AlphaFoldDB" id="A0A4W5NUI3"/>